<accession>A0A4Z2I597</accession>
<protein>
    <submittedName>
        <fullName evidence="2">Neural cell adhesion molecule 1</fullName>
    </submittedName>
</protein>
<dbReference type="GO" id="GO:0043025">
    <property type="term" value="C:neuronal cell body"/>
    <property type="evidence" value="ECO:0007669"/>
    <property type="project" value="TreeGrafter"/>
</dbReference>
<feature type="domain" description="Ig-like" evidence="1">
    <location>
        <begin position="1"/>
        <end position="67"/>
    </location>
</feature>
<dbReference type="PANTHER" id="PTHR45080:SF29">
    <property type="entry name" value="NEURAL CELL ADHESION MOLECULE 1-LIKE ISOFORM X1"/>
    <property type="match status" value="1"/>
</dbReference>
<dbReference type="EMBL" id="SRLO01000127">
    <property type="protein sequence ID" value="TNN73226.1"/>
    <property type="molecule type" value="Genomic_DNA"/>
</dbReference>
<dbReference type="Proteomes" id="UP000314294">
    <property type="component" value="Unassembled WGS sequence"/>
</dbReference>
<dbReference type="GO" id="GO:0050808">
    <property type="term" value="P:synapse organization"/>
    <property type="evidence" value="ECO:0007669"/>
    <property type="project" value="TreeGrafter"/>
</dbReference>
<sequence>MLTCAVDGYPEPTVTWTRNEVALEAGEKYSFNDDGSEMTLMDVTKLDEGDYACIAKNKAGESEKELSLRVFVKPKITYIVNQSTSEMVDQVTLTCEALGDPTPTISWSSGERVFTEGEQVR</sequence>
<dbReference type="GO" id="GO:0007156">
    <property type="term" value="P:homophilic cell adhesion via plasma membrane adhesion molecules"/>
    <property type="evidence" value="ECO:0007669"/>
    <property type="project" value="TreeGrafter"/>
</dbReference>
<reference evidence="2 3" key="1">
    <citation type="submission" date="2019-03" db="EMBL/GenBank/DDBJ databases">
        <title>First draft genome of Liparis tanakae, snailfish: a comprehensive survey of snailfish specific genes.</title>
        <authorList>
            <person name="Kim W."/>
            <person name="Song I."/>
            <person name="Jeong J.-H."/>
            <person name="Kim D."/>
            <person name="Kim S."/>
            <person name="Ryu S."/>
            <person name="Song J.Y."/>
            <person name="Lee S.K."/>
        </authorList>
    </citation>
    <scope>NUCLEOTIDE SEQUENCE [LARGE SCALE GENOMIC DNA]</scope>
    <source>
        <tissue evidence="2">Muscle</tissue>
    </source>
</reference>
<dbReference type="SUPFAM" id="SSF48726">
    <property type="entry name" value="Immunoglobulin"/>
    <property type="match status" value="2"/>
</dbReference>
<evidence type="ECO:0000259" key="1">
    <source>
        <dbReference type="PROSITE" id="PS50835"/>
    </source>
</evidence>
<dbReference type="OrthoDB" id="10056271at2759"/>
<gene>
    <name evidence="2" type="primary">NCAM1_1</name>
    <name evidence="2" type="ORF">EYF80_016557</name>
</gene>
<dbReference type="InterPro" id="IPR003598">
    <property type="entry name" value="Ig_sub2"/>
</dbReference>
<dbReference type="GO" id="GO:0005886">
    <property type="term" value="C:plasma membrane"/>
    <property type="evidence" value="ECO:0007669"/>
    <property type="project" value="TreeGrafter"/>
</dbReference>
<dbReference type="SMART" id="SM00408">
    <property type="entry name" value="IGc2"/>
    <property type="match status" value="1"/>
</dbReference>
<dbReference type="Gene3D" id="2.60.40.10">
    <property type="entry name" value="Immunoglobulins"/>
    <property type="match status" value="2"/>
</dbReference>
<evidence type="ECO:0000313" key="3">
    <source>
        <dbReference type="Proteomes" id="UP000314294"/>
    </source>
</evidence>
<dbReference type="AlphaFoldDB" id="A0A4Z2I597"/>
<dbReference type="InterPro" id="IPR036179">
    <property type="entry name" value="Ig-like_dom_sf"/>
</dbReference>
<name>A0A4Z2I597_9TELE</name>
<dbReference type="InterPro" id="IPR007110">
    <property type="entry name" value="Ig-like_dom"/>
</dbReference>
<proteinExistence type="predicted"/>
<dbReference type="Pfam" id="PF13927">
    <property type="entry name" value="Ig_3"/>
    <property type="match status" value="1"/>
</dbReference>
<feature type="domain" description="Ig-like" evidence="1">
    <location>
        <begin position="74"/>
        <end position="121"/>
    </location>
</feature>
<dbReference type="GO" id="GO:0008046">
    <property type="term" value="F:axon guidance receptor activity"/>
    <property type="evidence" value="ECO:0007669"/>
    <property type="project" value="TreeGrafter"/>
</dbReference>
<dbReference type="InterPro" id="IPR013098">
    <property type="entry name" value="Ig_I-set"/>
</dbReference>
<organism evidence="2 3">
    <name type="scientific">Liparis tanakae</name>
    <name type="common">Tanaka's snailfish</name>
    <dbReference type="NCBI Taxonomy" id="230148"/>
    <lineage>
        <taxon>Eukaryota</taxon>
        <taxon>Metazoa</taxon>
        <taxon>Chordata</taxon>
        <taxon>Craniata</taxon>
        <taxon>Vertebrata</taxon>
        <taxon>Euteleostomi</taxon>
        <taxon>Actinopterygii</taxon>
        <taxon>Neopterygii</taxon>
        <taxon>Teleostei</taxon>
        <taxon>Neoteleostei</taxon>
        <taxon>Acanthomorphata</taxon>
        <taxon>Eupercaria</taxon>
        <taxon>Perciformes</taxon>
        <taxon>Cottioidei</taxon>
        <taxon>Cottales</taxon>
        <taxon>Liparidae</taxon>
        <taxon>Liparis</taxon>
    </lineage>
</organism>
<dbReference type="Pfam" id="PF07679">
    <property type="entry name" value="I-set"/>
    <property type="match status" value="1"/>
</dbReference>
<dbReference type="InterPro" id="IPR013783">
    <property type="entry name" value="Ig-like_fold"/>
</dbReference>
<dbReference type="PANTHER" id="PTHR45080">
    <property type="entry name" value="CONTACTIN 5"/>
    <property type="match status" value="1"/>
</dbReference>
<keyword evidence="3" id="KW-1185">Reference proteome</keyword>
<dbReference type="PROSITE" id="PS50835">
    <property type="entry name" value="IG_LIKE"/>
    <property type="match status" value="2"/>
</dbReference>
<dbReference type="GO" id="GO:0030424">
    <property type="term" value="C:axon"/>
    <property type="evidence" value="ECO:0007669"/>
    <property type="project" value="TreeGrafter"/>
</dbReference>
<dbReference type="FunFam" id="2.60.40.10:FF:000636">
    <property type="entry name" value="Neural cell adhesion molecule 2"/>
    <property type="match status" value="1"/>
</dbReference>
<dbReference type="InterPro" id="IPR050958">
    <property type="entry name" value="Cell_Adh-Cytoskel_Orgn"/>
</dbReference>
<comment type="caution">
    <text evidence="2">The sequence shown here is derived from an EMBL/GenBank/DDBJ whole genome shotgun (WGS) entry which is preliminary data.</text>
</comment>
<evidence type="ECO:0000313" key="2">
    <source>
        <dbReference type="EMBL" id="TNN73226.1"/>
    </source>
</evidence>